<sequence>MPVAYNTIILHLGVLVTVAWRITYLLPCAMLVATGLAVLAFPYDLPRGFACGGARRLPASLPAAGLNAFPLAPSPVSRCLPARCRRAPQAPPSTAAEYLELPHPWPPSTSSSSVSCQI</sequence>
<dbReference type="Proteomes" id="UP000479710">
    <property type="component" value="Unassembled WGS sequence"/>
</dbReference>
<keyword evidence="3" id="KW-1185">Reference proteome</keyword>
<evidence type="ECO:0000313" key="3">
    <source>
        <dbReference type="Proteomes" id="UP000479710"/>
    </source>
</evidence>
<evidence type="ECO:0000313" key="2">
    <source>
        <dbReference type="EMBL" id="KAF0930719.1"/>
    </source>
</evidence>
<comment type="caution">
    <text evidence="2">The sequence shown here is derived from an EMBL/GenBank/DDBJ whole genome shotgun (WGS) entry which is preliminary data.</text>
</comment>
<reference evidence="2 3" key="1">
    <citation type="submission" date="2019-11" db="EMBL/GenBank/DDBJ databases">
        <title>Whole genome sequence of Oryza granulata.</title>
        <authorList>
            <person name="Li W."/>
        </authorList>
    </citation>
    <scope>NUCLEOTIDE SEQUENCE [LARGE SCALE GENOMIC DNA]</scope>
    <source>
        <strain evidence="3">cv. Menghai</strain>
        <tissue evidence="2">Leaf</tissue>
    </source>
</reference>
<gene>
    <name evidence="2" type="ORF">E2562_034913</name>
</gene>
<proteinExistence type="predicted"/>
<dbReference type="OrthoDB" id="719815at2759"/>
<dbReference type="EMBL" id="SPHZ02000002">
    <property type="protein sequence ID" value="KAF0930719.1"/>
    <property type="molecule type" value="Genomic_DNA"/>
</dbReference>
<keyword evidence="1" id="KW-1133">Transmembrane helix</keyword>
<accession>A0A6G1F1K7</accession>
<feature type="transmembrane region" description="Helical" evidence="1">
    <location>
        <begin position="22"/>
        <end position="41"/>
    </location>
</feature>
<keyword evidence="1" id="KW-0472">Membrane</keyword>
<protein>
    <submittedName>
        <fullName evidence="2">Uncharacterized protein</fullName>
    </submittedName>
</protein>
<organism evidence="2 3">
    <name type="scientific">Oryza meyeriana var. granulata</name>
    <dbReference type="NCBI Taxonomy" id="110450"/>
    <lineage>
        <taxon>Eukaryota</taxon>
        <taxon>Viridiplantae</taxon>
        <taxon>Streptophyta</taxon>
        <taxon>Embryophyta</taxon>
        <taxon>Tracheophyta</taxon>
        <taxon>Spermatophyta</taxon>
        <taxon>Magnoliopsida</taxon>
        <taxon>Liliopsida</taxon>
        <taxon>Poales</taxon>
        <taxon>Poaceae</taxon>
        <taxon>BOP clade</taxon>
        <taxon>Oryzoideae</taxon>
        <taxon>Oryzeae</taxon>
        <taxon>Oryzinae</taxon>
        <taxon>Oryza</taxon>
        <taxon>Oryza meyeriana</taxon>
    </lineage>
</organism>
<dbReference type="AlphaFoldDB" id="A0A6G1F1K7"/>
<name>A0A6G1F1K7_9ORYZ</name>
<keyword evidence="1" id="KW-0812">Transmembrane</keyword>
<evidence type="ECO:0000256" key="1">
    <source>
        <dbReference type="SAM" id="Phobius"/>
    </source>
</evidence>